<organism evidence="1 2">
    <name type="scientific">Dreissena polymorpha</name>
    <name type="common">Zebra mussel</name>
    <name type="synonym">Mytilus polymorpha</name>
    <dbReference type="NCBI Taxonomy" id="45954"/>
    <lineage>
        <taxon>Eukaryota</taxon>
        <taxon>Metazoa</taxon>
        <taxon>Spiralia</taxon>
        <taxon>Lophotrochozoa</taxon>
        <taxon>Mollusca</taxon>
        <taxon>Bivalvia</taxon>
        <taxon>Autobranchia</taxon>
        <taxon>Heteroconchia</taxon>
        <taxon>Euheterodonta</taxon>
        <taxon>Imparidentia</taxon>
        <taxon>Neoheterodontei</taxon>
        <taxon>Myida</taxon>
        <taxon>Dreissenoidea</taxon>
        <taxon>Dreissenidae</taxon>
        <taxon>Dreissena</taxon>
    </lineage>
</organism>
<accession>A0A9D4G1Z0</accession>
<keyword evidence="2" id="KW-1185">Reference proteome</keyword>
<name>A0A9D4G1Z0_DREPO</name>
<proteinExistence type="predicted"/>
<sequence>MQIFLITCHLIHGQEGVPVARGPVTDPVPLHQQSPLPDHVRTTYGRLEVAILSKFLVHE</sequence>
<comment type="caution">
    <text evidence="1">The sequence shown here is derived from an EMBL/GenBank/DDBJ whole genome shotgun (WGS) entry which is preliminary data.</text>
</comment>
<reference evidence="1" key="2">
    <citation type="submission" date="2020-11" db="EMBL/GenBank/DDBJ databases">
        <authorList>
            <person name="McCartney M.A."/>
            <person name="Auch B."/>
            <person name="Kono T."/>
            <person name="Mallez S."/>
            <person name="Becker A."/>
            <person name="Gohl D.M."/>
            <person name="Silverstein K.A.T."/>
            <person name="Koren S."/>
            <person name="Bechman K.B."/>
            <person name="Herman A."/>
            <person name="Abrahante J.E."/>
            <person name="Garbe J."/>
        </authorList>
    </citation>
    <scope>NUCLEOTIDE SEQUENCE</scope>
    <source>
        <strain evidence="1">Duluth1</strain>
        <tissue evidence="1">Whole animal</tissue>
    </source>
</reference>
<reference evidence="1" key="1">
    <citation type="journal article" date="2019" name="bioRxiv">
        <title>The Genome of the Zebra Mussel, Dreissena polymorpha: A Resource for Invasive Species Research.</title>
        <authorList>
            <person name="McCartney M.A."/>
            <person name="Auch B."/>
            <person name="Kono T."/>
            <person name="Mallez S."/>
            <person name="Zhang Y."/>
            <person name="Obille A."/>
            <person name="Becker A."/>
            <person name="Abrahante J.E."/>
            <person name="Garbe J."/>
            <person name="Badalamenti J.P."/>
            <person name="Herman A."/>
            <person name="Mangelson H."/>
            <person name="Liachko I."/>
            <person name="Sullivan S."/>
            <person name="Sone E.D."/>
            <person name="Koren S."/>
            <person name="Silverstein K.A.T."/>
            <person name="Beckman K.B."/>
            <person name="Gohl D.M."/>
        </authorList>
    </citation>
    <scope>NUCLEOTIDE SEQUENCE</scope>
    <source>
        <strain evidence="1">Duluth1</strain>
        <tissue evidence="1">Whole animal</tissue>
    </source>
</reference>
<evidence type="ECO:0000313" key="2">
    <source>
        <dbReference type="Proteomes" id="UP000828390"/>
    </source>
</evidence>
<dbReference type="AlphaFoldDB" id="A0A9D4G1Z0"/>
<protein>
    <submittedName>
        <fullName evidence="1">Uncharacterized protein</fullName>
    </submittedName>
</protein>
<evidence type="ECO:0000313" key="1">
    <source>
        <dbReference type="EMBL" id="KAH3809154.1"/>
    </source>
</evidence>
<dbReference type="Proteomes" id="UP000828390">
    <property type="component" value="Unassembled WGS sequence"/>
</dbReference>
<gene>
    <name evidence="1" type="ORF">DPMN_137515</name>
</gene>
<dbReference type="EMBL" id="JAIWYP010000006">
    <property type="protein sequence ID" value="KAH3809154.1"/>
    <property type="molecule type" value="Genomic_DNA"/>
</dbReference>